<evidence type="ECO:0000256" key="1">
    <source>
        <dbReference type="ARBA" id="ARBA00004141"/>
    </source>
</evidence>
<keyword evidence="7" id="KW-1185">Reference proteome</keyword>
<dbReference type="GO" id="GO:0016020">
    <property type="term" value="C:membrane"/>
    <property type="evidence" value="ECO:0007669"/>
    <property type="project" value="UniProtKB-SubCell"/>
</dbReference>
<dbReference type="EMBL" id="JAPWDQ010000002">
    <property type="protein sequence ID" value="KAJ5492814.1"/>
    <property type="molecule type" value="Genomic_DNA"/>
</dbReference>
<dbReference type="Pfam" id="PF04479">
    <property type="entry name" value="RTA1"/>
    <property type="match status" value="1"/>
</dbReference>
<organism evidence="6 7">
    <name type="scientific">Penicillium diatomitis</name>
    <dbReference type="NCBI Taxonomy" id="2819901"/>
    <lineage>
        <taxon>Eukaryota</taxon>
        <taxon>Fungi</taxon>
        <taxon>Dikarya</taxon>
        <taxon>Ascomycota</taxon>
        <taxon>Pezizomycotina</taxon>
        <taxon>Eurotiomycetes</taxon>
        <taxon>Eurotiomycetidae</taxon>
        <taxon>Eurotiales</taxon>
        <taxon>Aspergillaceae</taxon>
        <taxon>Penicillium</taxon>
    </lineage>
</organism>
<evidence type="ECO:0000256" key="4">
    <source>
        <dbReference type="ARBA" id="ARBA00023136"/>
    </source>
</evidence>
<gene>
    <name evidence="6" type="ORF">N7539_001560</name>
</gene>
<keyword evidence="2 5" id="KW-0812">Transmembrane</keyword>
<reference evidence="6" key="1">
    <citation type="submission" date="2022-12" db="EMBL/GenBank/DDBJ databases">
        <authorList>
            <person name="Petersen C."/>
        </authorList>
    </citation>
    <scope>NUCLEOTIDE SEQUENCE</scope>
    <source>
        <strain evidence="6">IBT 30728</strain>
    </source>
</reference>
<feature type="transmembrane region" description="Helical" evidence="5">
    <location>
        <begin position="109"/>
        <end position="132"/>
    </location>
</feature>
<evidence type="ECO:0000256" key="2">
    <source>
        <dbReference type="ARBA" id="ARBA00022692"/>
    </source>
</evidence>
<evidence type="ECO:0000256" key="3">
    <source>
        <dbReference type="ARBA" id="ARBA00022989"/>
    </source>
</evidence>
<dbReference type="InterPro" id="IPR007568">
    <property type="entry name" value="RTA1"/>
</dbReference>
<dbReference type="AlphaFoldDB" id="A0A9W9XI56"/>
<keyword evidence="4 5" id="KW-0472">Membrane</keyword>
<comment type="caution">
    <text evidence="6">The sequence shown here is derived from an EMBL/GenBank/DDBJ whole genome shotgun (WGS) entry which is preliminary data.</text>
</comment>
<feature type="transmembrane region" description="Helical" evidence="5">
    <location>
        <begin position="153"/>
        <end position="173"/>
    </location>
</feature>
<sequence>MGWVHWPNLVEHREPRLDDGPIYPSDMTAVTGPHIIRRFDIYDAGENYGASSSRKSLPLQEKMAHKDFSSHCSLIRITSHQWARAYMEYIGGGVMAGDSLSAVHNGEEIVIAGLVIQIFFFGLFIITCALFHKRVRKFPTARSLELSRTWRKYLHILYTANLLIVIRSIFRLIEYAMGNNGYILRYEVFLYVFDGLLMLLVMVLFNVVHPSGLISHKSDKTRRTEMNALP</sequence>
<reference evidence="6" key="2">
    <citation type="journal article" date="2023" name="IMA Fungus">
        <title>Comparative genomic study of the Penicillium genus elucidates a diverse pangenome and 15 lateral gene transfer events.</title>
        <authorList>
            <person name="Petersen C."/>
            <person name="Sorensen T."/>
            <person name="Nielsen M.R."/>
            <person name="Sondergaard T.E."/>
            <person name="Sorensen J.L."/>
            <person name="Fitzpatrick D.A."/>
            <person name="Frisvad J.C."/>
            <person name="Nielsen K.L."/>
        </authorList>
    </citation>
    <scope>NUCLEOTIDE SEQUENCE</scope>
    <source>
        <strain evidence="6">IBT 30728</strain>
    </source>
</reference>
<evidence type="ECO:0000313" key="7">
    <source>
        <dbReference type="Proteomes" id="UP001148312"/>
    </source>
</evidence>
<dbReference type="GeneID" id="81621412"/>
<name>A0A9W9XI56_9EURO</name>
<proteinExistence type="predicted"/>
<dbReference type="PANTHER" id="PTHR31465">
    <property type="entry name" value="PROTEIN RTA1-RELATED"/>
    <property type="match status" value="1"/>
</dbReference>
<feature type="transmembrane region" description="Helical" evidence="5">
    <location>
        <begin position="188"/>
        <end position="208"/>
    </location>
</feature>
<dbReference type="Proteomes" id="UP001148312">
    <property type="component" value="Unassembled WGS sequence"/>
</dbReference>
<keyword evidence="3 5" id="KW-1133">Transmembrane helix</keyword>
<dbReference type="PANTHER" id="PTHR31465:SF1">
    <property type="entry name" value="PROTEIN RTA1-RELATED"/>
    <property type="match status" value="1"/>
</dbReference>
<evidence type="ECO:0000313" key="6">
    <source>
        <dbReference type="EMBL" id="KAJ5492814.1"/>
    </source>
</evidence>
<evidence type="ECO:0000256" key="5">
    <source>
        <dbReference type="SAM" id="Phobius"/>
    </source>
</evidence>
<dbReference type="RefSeq" id="XP_056793194.1">
    <property type="nucleotide sequence ID" value="XM_056931163.1"/>
</dbReference>
<accession>A0A9W9XI56</accession>
<comment type="subcellular location">
    <subcellularLocation>
        <location evidence="1">Membrane</location>
        <topology evidence="1">Multi-pass membrane protein</topology>
    </subcellularLocation>
</comment>
<protein>
    <submittedName>
        <fullName evidence="6">Protein RTM1</fullName>
    </submittedName>
</protein>